<feature type="compositionally biased region" description="Basic and acidic residues" evidence="5">
    <location>
        <begin position="543"/>
        <end position="564"/>
    </location>
</feature>
<dbReference type="Pfam" id="PF02037">
    <property type="entry name" value="SAP"/>
    <property type="match status" value="1"/>
</dbReference>
<dbReference type="SUPFAM" id="SSF68906">
    <property type="entry name" value="SAP domain"/>
    <property type="match status" value="1"/>
</dbReference>
<evidence type="ECO:0000256" key="4">
    <source>
        <dbReference type="PROSITE-ProRule" id="PRU00176"/>
    </source>
</evidence>
<dbReference type="SMART" id="SM00513">
    <property type="entry name" value="SAP"/>
    <property type="match status" value="1"/>
</dbReference>
<keyword evidence="2 4" id="KW-0694">RNA-binding</keyword>
<feature type="domain" description="SAP" evidence="7">
    <location>
        <begin position="9"/>
        <end position="43"/>
    </location>
</feature>
<dbReference type="Proteomes" id="UP000695000">
    <property type="component" value="Unplaced"/>
</dbReference>
<feature type="domain" description="RRM" evidence="6">
    <location>
        <begin position="226"/>
        <end position="304"/>
    </location>
</feature>
<evidence type="ECO:0000259" key="6">
    <source>
        <dbReference type="PROSITE" id="PS50102"/>
    </source>
</evidence>
<dbReference type="GeneID" id="108562491"/>
<feature type="compositionally biased region" description="Basic and acidic residues" evidence="5">
    <location>
        <begin position="409"/>
        <end position="430"/>
    </location>
</feature>
<dbReference type="InterPro" id="IPR036361">
    <property type="entry name" value="SAP_dom_sf"/>
</dbReference>
<evidence type="ECO:0000256" key="1">
    <source>
        <dbReference type="ARBA" id="ARBA00004123"/>
    </source>
</evidence>
<dbReference type="SMART" id="SM00360">
    <property type="entry name" value="RRM"/>
    <property type="match status" value="1"/>
</dbReference>
<dbReference type="Gene3D" id="1.10.720.30">
    <property type="entry name" value="SAP domain"/>
    <property type="match status" value="1"/>
</dbReference>
<feature type="compositionally biased region" description="Basic and acidic residues" evidence="5">
    <location>
        <begin position="72"/>
        <end position="84"/>
    </location>
</feature>
<proteinExistence type="predicted"/>
<keyword evidence="3" id="KW-0539">Nucleus</keyword>
<feature type="region of interest" description="Disordered" evidence="5">
    <location>
        <begin position="454"/>
        <end position="481"/>
    </location>
</feature>
<evidence type="ECO:0000259" key="7">
    <source>
        <dbReference type="PROSITE" id="PS50800"/>
    </source>
</evidence>
<feature type="compositionally biased region" description="Basic and acidic residues" evidence="5">
    <location>
        <begin position="677"/>
        <end position="734"/>
    </location>
</feature>
<comment type="subcellular location">
    <subcellularLocation>
        <location evidence="1">Nucleus</location>
    </subcellularLocation>
</comment>
<feature type="compositionally biased region" description="Polar residues" evidence="5">
    <location>
        <begin position="736"/>
        <end position="792"/>
    </location>
</feature>
<evidence type="ECO:0000313" key="8">
    <source>
        <dbReference type="Proteomes" id="UP000695000"/>
    </source>
</evidence>
<dbReference type="PROSITE" id="PS50800">
    <property type="entry name" value="SAP"/>
    <property type="match status" value="1"/>
</dbReference>
<keyword evidence="8" id="KW-1185">Reference proteome</keyword>
<dbReference type="InterPro" id="IPR051738">
    <property type="entry name" value="SAF_Modulators"/>
</dbReference>
<feature type="compositionally biased region" description="Acidic residues" evidence="5">
    <location>
        <begin position="60"/>
        <end position="71"/>
    </location>
</feature>
<feature type="compositionally biased region" description="Basic and acidic residues" evidence="5">
    <location>
        <begin position="522"/>
        <end position="532"/>
    </location>
</feature>
<feature type="compositionally biased region" description="Polar residues" evidence="5">
    <location>
        <begin position="169"/>
        <end position="182"/>
    </location>
</feature>
<reference evidence="9" key="1">
    <citation type="submission" date="2025-08" db="UniProtKB">
        <authorList>
            <consortium name="RefSeq"/>
        </authorList>
    </citation>
    <scope>IDENTIFICATION</scope>
    <source>
        <tissue evidence="9">Whole Larva</tissue>
    </source>
</reference>
<evidence type="ECO:0000313" key="9">
    <source>
        <dbReference type="RefSeq" id="XP_017776341.1"/>
    </source>
</evidence>
<dbReference type="SUPFAM" id="SSF54928">
    <property type="entry name" value="RNA-binding domain, RBD"/>
    <property type="match status" value="1"/>
</dbReference>
<dbReference type="InterPro" id="IPR035979">
    <property type="entry name" value="RBD_domain_sf"/>
</dbReference>
<feature type="region of interest" description="Disordered" evidence="5">
    <location>
        <begin position="60"/>
        <end position="222"/>
    </location>
</feature>
<feature type="compositionally biased region" description="Basic and acidic residues" evidence="5">
    <location>
        <begin position="120"/>
        <end position="137"/>
    </location>
</feature>
<feature type="compositionally biased region" description="Basic and acidic residues" evidence="5">
    <location>
        <begin position="593"/>
        <end position="621"/>
    </location>
</feature>
<evidence type="ECO:0000256" key="5">
    <source>
        <dbReference type="SAM" id="MobiDB-lite"/>
    </source>
</evidence>
<protein>
    <submittedName>
        <fullName evidence="9">Scaffold attachment factor B1-like isoform X1</fullName>
    </submittedName>
</protein>
<dbReference type="PANTHER" id="PTHR15683:SF8">
    <property type="entry name" value="SCAFFOLD ATTACHMENT FACTOR B, ISOFORM B"/>
    <property type="match status" value="1"/>
</dbReference>
<dbReference type="PANTHER" id="PTHR15683">
    <property type="entry name" value="SCAFFOLD ATTACHMENT FACTOR B-RELATED"/>
    <property type="match status" value="1"/>
</dbReference>
<dbReference type="CDD" id="cd12417">
    <property type="entry name" value="RRM_SAFB_like"/>
    <property type="match status" value="1"/>
</dbReference>
<feature type="region of interest" description="Disordered" evidence="5">
    <location>
        <begin position="522"/>
        <end position="792"/>
    </location>
</feature>
<sequence>MSEIDGKKLEDLRVVDLKQELENRGLDKTGNKQALIERLQKAILSERNRPAIMNIVEIIENSEDAPDEEDIKDIYDNDSSHDQTADSESPIIIIDDFDSKSKEESTEVKEDSTDKASSVESRDESVVDSKDGDDDKSGCGSQFQDKDEQQAGQDEDKMDNNEETEVVTEKSTNPNVNPNISTKDGKKADEEISSSKSPDSKEDADVKINEEKAPTPSKKLSNDQNRNLWITNISQNTRATELKQALSVHGRVMGAKVVMNARHPAACCYGYVKMETVADADNCITKLNNTELNGHIIRIEKVRPDYLNPLKNKLEGKGVTAKTTSAAPVKSEGKEKEEKKIETSNKDSKTEKVKEENHKDKEAKEPKDKEKTKDEIKDVKKADSSSSRRKTRSPADRRSRDKHRSTSRSRNERSQSSKSATRREREREVLTFEKIRDERDRERIRERERILRDRRREEVARQREIERNQRSEAARLEREREKLRRERERLERERAELMQFERERQKLEREKLELERMELERAKIRMQEEDRRAVKRPAPAAPYRERERSYEERKRIATDRHFDEAPPPPRFDVPNRDPNSPKKFAAGSSANKDYSKPRIGNYEKRNDGGYQPKREYEDRSHPASSSLARGPPVPKYDTGSYSNRDRNNGGDIRDPRMRDAGGIPSNVSNAKYAIDSKVSRYNERERDRSPHFRPSVRDDRDRRGITDSKPDMRNPRNDRRSYPDQQKDTMRYERPSASSASAWNTQKVFSATGAQANKQSWGKDTWRSENQTNSDRWNSASQARNSVNVSSSTFSGNNGMSIAGPSCPPPPGINTYVNERFDYKGTMGGGGGGANAGFYWKPPTP</sequence>
<feature type="compositionally biased region" description="Basic and acidic residues" evidence="5">
    <location>
        <begin position="198"/>
        <end position="213"/>
    </location>
</feature>
<feature type="compositionally biased region" description="Basic and acidic residues" evidence="5">
    <location>
        <begin position="97"/>
        <end position="114"/>
    </location>
</feature>
<evidence type="ECO:0000256" key="2">
    <source>
        <dbReference type="ARBA" id="ARBA00022884"/>
    </source>
</evidence>
<name>A0ABM1MP41_NICVS</name>
<evidence type="ECO:0000256" key="3">
    <source>
        <dbReference type="ARBA" id="ARBA00023242"/>
    </source>
</evidence>
<dbReference type="InterPro" id="IPR012677">
    <property type="entry name" value="Nucleotide-bd_a/b_plait_sf"/>
</dbReference>
<feature type="compositionally biased region" description="Basic and acidic residues" evidence="5">
    <location>
        <begin position="331"/>
        <end position="383"/>
    </location>
</feature>
<feature type="compositionally biased region" description="Basic and acidic residues" evidence="5">
    <location>
        <begin position="643"/>
        <end position="659"/>
    </location>
</feature>
<dbReference type="PROSITE" id="PS50102">
    <property type="entry name" value="RRM"/>
    <property type="match status" value="1"/>
</dbReference>
<gene>
    <name evidence="9" type="primary">LOC108562491</name>
</gene>
<dbReference type="InterPro" id="IPR003034">
    <property type="entry name" value="SAP_dom"/>
</dbReference>
<dbReference type="Gene3D" id="3.30.70.330">
    <property type="match status" value="1"/>
</dbReference>
<dbReference type="Pfam" id="PF00076">
    <property type="entry name" value="RRM_1"/>
    <property type="match status" value="1"/>
</dbReference>
<organism evidence="8 9">
    <name type="scientific">Nicrophorus vespilloides</name>
    <name type="common">Boreal carrion beetle</name>
    <dbReference type="NCBI Taxonomy" id="110193"/>
    <lineage>
        <taxon>Eukaryota</taxon>
        <taxon>Metazoa</taxon>
        <taxon>Ecdysozoa</taxon>
        <taxon>Arthropoda</taxon>
        <taxon>Hexapoda</taxon>
        <taxon>Insecta</taxon>
        <taxon>Pterygota</taxon>
        <taxon>Neoptera</taxon>
        <taxon>Endopterygota</taxon>
        <taxon>Coleoptera</taxon>
        <taxon>Polyphaga</taxon>
        <taxon>Staphyliniformia</taxon>
        <taxon>Silphidae</taxon>
        <taxon>Nicrophorinae</taxon>
        <taxon>Nicrophorus</taxon>
    </lineage>
</organism>
<feature type="compositionally biased region" description="Basic and acidic residues" evidence="5">
    <location>
        <begin position="144"/>
        <end position="160"/>
    </location>
</feature>
<accession>A0ABM1MP41</accession>
<dbReference type="InterPro" id="IPR000504">
    <property type="entry name" value="RRM_dom"/>
</dbReference>
<dbReference type="RefSeq" id="XP_017776341.1">
    <property type="nucleotide sequence ID" value="XM_017920852.1"/>
</dbReference>
<feature type="region of interest" description="Disordered" evidence="5">
    <location>
        <begin position="318"/>
        <end position="430"/>
    </location>
</feature>